<protein>
    <submittedName>
        <fullName evidence="3">VOC family protein</fullName>
    </submittedName>
</protein>
<proteinExistence type="predicted"/>
<dbReference type="InterPro" id="IPR052164">
    <property type="entry name" value="Anthracycline_SecMetBiosynth"/>
</dbReference>
<reference evidence="3 4" key="1">
    <citation type="submission" date="2020-10" db="EMBL/GenBank/DDBJ databases">
        <title>Phylogeny of dyella-like bacteria.</title>
        <authorList>
            <person name="Fu J."/>
        </authorList>
    </citation>
    <scope>NUCLEOTIDE SEQUENCE [LARGE SCALE GENOMIC DNA]</scope>
    <source>
        <strain evidence="3 4">DKC-1</strain>
    </source>
</reference>
<organism evidence="3 4">
    <name type="scientific">Dyella agri</name>
    <dbReference type="NCBI Taxonomy" id="1926869"/>
    <lineage>
        <taxon>Bacteria</taxon>
        <taxon>Pseudomonadati</taxon>
        <taxon>Pseudomonadota</taxon>
        <taxon>Gammaproteobacteria</taxon>
        <taxon>Lysobacterales</taxon>
        <taxon>Rhodanobacteraceae</taxon>
        <taxon>Dyella</taxon>
    </lineage>
</organism>
<dbReference type="PROSITE" id="PS51819">
    <property type="entry name" value="VOC"/>
    <property type="match status" value="1"/>
</dbReference>
<feature type="chain" id="PRO_5045499254" evidence="1">
    <location>
        <begin position="23"/>
        <end position="150"/>
    </location>
</feature>
<dbReference type="InterPro" id="IPR037523">
    <property type="entry name" value="VOC_core"/>
</dbReference>
<dbReference type="Proteomes" id="UP001620397">
    <property type="component" value="Unassembled WGS sequence"/>
</dbReference>
<comment type="caution">
    <text evidence="3">The sequence shown here is derived from an EMBL/GenBank/DDBJ whole genome shotgun (WGS) entry which is preliminary data.</text>
</comment>
<keyword evidence="4" id="KW-1185">Reference proteome</keyword>
<evidence type="ECO:0000256" key="1">
    <source>
        <dbReference type="SAM" id="SignalP"/>
    </source>
</evidence>
<name>A0ABW8KK70_9GAMM</name>
<dbReference type="PANTHER" id="PTHR33993:SF5">
    <property type="entry name" value="GLYOXALASE"/>
    <property type="match status" value="1"/>
</dbReference>
<feature type="signal peptide" evidence="1">
    <location>
        <begin position="1"/>
        <end position="22"/>
    </location>
</feature>
<dbReference type="InterPro" id="IPR041581">
    <property type="entry name" value="Glyoxalase_6"/>
</dbReference>
<evidence type="ECO:0000259" key="2">
    <source>
        <dbReference type="PROSITE" id="PS51819"/>
    </source>
</evidence>
<evidence type="ECO:0000313" key="4">
    <source>
        <dbReference type="Proteomes" id="UP001620397"/>
    </source>
</evidence>
<dbReference type="EMBL" id="JADIKL010000013">
    <property type="protein sequence ID" value="MFK2932529.1"/>
    <property type="molecule type" value="Genomic_DNA"/>
</dbReference>
<dbReference type="InterPro" id="IPR029068">
    <property type="entry name" value="Glyas_Bleomycin-R_OHBP_Dase"/>
</dbReference>
<dbReference type="Pfam" id="PF18029">
    <property type="entry name" value="Glyoxalase_6"/>
    <property type="match status" value="1"/>
</dbReference>
<dbReference type="PANTHER" id="PTHR33993">
    <property type="entry name" value="GLYOXALASE-RELATED"/>
    <property type="match status" value="1"/>
</dbReference>
<dbReference type="SUPFAM" id="SSF54593">
    <property type="entry name" value="Glyoxalase/Bleomycin resistance protein/Dihydroxybiphenyl dioxygenase"/>
    <property type="match status" value="1"/>
</dbReference>
<dbReference type="Gene3D" id="3.10.180.10">
    <property type="entry name" value="2,3-Dihydroxybiphenyl 1,2-Dioxygenase, domain 1"/>
    <property type="match status" value="1"/>
</dbReference>
<keyword evidence="1" id="KW-0732">Signal</keyword>
<accession>A0ABW8KK70</accession>
<gene>
    <name evidence="3" type="ORF">ISP14_17225</name>
</gene>
<sequence>MKRRSIFLLCLAVLSTAGQATAASAPPAGHITGVGGIFFKAKDPKALAAWYHDVLGMPVEAWGGAALRYDAPKHPPALAWSAFPASTKYFAPSTSGLMIDYAVDDMDALLARLRSKGVTVLKRDDSDPNGRFAWILDPEGNKVELWEPKR</sequence>
<dbReference type="RefSeq" id="WP_404542267.1">
    <property type="nucleotide sequence ID" value="NZ_JADIKL010000013.1"/>
</dbReference>
<feature type="domain" description="VOC" evidence="2">
    <location>
        <begin position="33"/>
        <end position="148"/>
    </location>
</feature>
<evidence type="ECO:0000313" key="3">
    <source>
        <dbReference type="EMBL" id="MFK2932529.1"/>
    </source>
</evidence>